<evidence type="ECO:0000259" key="2">
    <source>
        <dbReference type="Pfam" id="PF00685"/>
    </source>
</evidence>
<protein>
    <submittedName>
        <fullName evidence="3">CHST1-like protein</fullName>
    </submittedName>
</protein>
<dbReference type="InterPro" id="IPR051135">
    <property type="entry name" value="Gal/GlcNAc/GalNAc_ST"/>
</dbReference>
<dbReference type="PROSITE" id="PS51257">
    <property type="entry name" value="PROKAR_LIPOPROTEIN"/>
    <property type="match status" value="1"/>
</dbReference>
<name>A0ABY7DN19_MYAAR</name>
<dbReference type="Pfam" id="PF00685">
    <property type="entry name" value="Sulfotransfer_1"/>
    <property type="match status" value="1"/>
</dbReference>
<dbReference type="PANTHER" id="PTHR10704:SF44">
    <property type="entry name" value="LD35051P-RELATED"/>
    <property type="match status" value="1"/>
</dbReference>
<feature type="domain" description="Sulfotransferase" evidence="2">
    <location>
        <begin position="242"/>
        <end position="375"/>
    </location>
</feature>
<evidence type="ECO:0000313" key="4">
    <source>
        <dbReference type="Proteomes" id="UP001164746"/>
    </source>
</evidence>
<dbReference type="Gene3D" id="3.40.50.300">
    <property type="entry name" value="P-loop containing nucleotide triphosphate hydrolases"/>
    <property type="match status" value="1"/>
</dbReference>
<sequence>MAKWSTRLVYQHWTVRCGSLIALVALTACVLNVVMYTSEFAAQRFAAIIDGNRALNDIPANSNAGNVQVIVSAYMNSGSTFTGRVLGFRKDTFYFYEPLWHLTLWGFYRNNDTLCSTREQSCKKISLSKVNSNSPIPGRTVDFKVLHDTDITSNSKPLEVPLHILDHVINCRLLKVKNLIQPGVTDAIKFSGQSWNDYRYCLQRRGSLKHCLEQLEINNCETAQYVVTKVLRMSVGNYRPLLLHNPRLKVVHLFRDPRAIINSRIKTYGYPLDSSGRVKSVEVKRNAEALCSKMISDFEEGMKLQNDFPGRFKFIHYEDITSRDESLIQLHTYLGMRLTLKNLRGIRTDYTKAGASMNYKARDIRKKNNAFWWKDIIKWQTVTIVNAVCANLFDKLGYIRISTEQELRSFNETEVLQNLAFRLS</sequence>
<dbReference type="InterPro" id="IPR000863">
    <property type="entry name" value="Sulfotransferase_dom"/>
</dbReference>
<dbReference type="Proteomes" id="UP001164746">
    <property type="component" value="Chromosome 3"/>
</dbReference>
<keyword evidence="1" id="KW-0812">Transmembrane</keyword>
<keyword evidence="4" id="KW-1185">Reference proteome</keyword>
<reference evidence="3" key="1">
    <citation type="submission" date="2022-11" db="EMBL/GenBank/DDBJ databases">
        <title>Centuries of genome instability and evolution in soft-shell clam transmissible cancer (bioRxiv).</title>
        <authorList>
            <person name="Hart S.F.M."/>
            <person name="Yonemitsu M.A."/>
            <person name="Giersch R.M."/>
            <person name="Beal B.F."/>
            <person name="Arriagada G."/>
            <person name="Davis B.W."/>
            <person name="Ostrander E.A."/>
            <person name="Goff S.P."/>
            <person name="Metzger M.J."/>
        </authorList>
    </citation>
    <scope>NUCLEOTIDE SEQUENCE</scope>
    <source>
        <strain evidence="3">MELC-2E11</strain>
        <tissue evidence="3">Siphon/mantle</tissue>
    </source>
</reference>
<dbReference type="PANTHER" id="PTHR10704">
    <property type="entry name" value="CARBOHYDRATE SULFOTRANSFERASE"/>
    <property type="match status" value="1"/>
</dbReference>
<dbReference type="InterPro" id="IPR027417">
    <property type="entry name" value="P-loop_NTPase"/>
</dbReference>
<proteinExistence type="predicted"/>
<organism evidence="3 4">
    <name type="scientific">Mya arenaria</name>
    <name type="common">Soft-shell clam</name>
    <dbReference type="NCBI Taxonomy" id="6604"/>
    <lineage>
        <taxon>Eukaryota</taxon>
        <taxon>Metazoa</taxon>
        <taxon>Spiralia</taxon>
        <taxon>Lophotrochozoa</taxon>
        <taxon>Mollusca</taxon>
        <taxon>Bivalvia</taxon>
        <taxon>Autobranchia</taxon>
        <taxon>Heteroconchia</taxon>
        <taxon>Euheterodonta</taxon>
        <taxon>Imparidentia</taxon>
        <taxon>Neoheterodontei</taxon>
        <taxon>Myida</taxon>
        <taxon>Myoidea</taxon>
        <taxon>Myidae</taxon>
        <taxon>Mya</taxon>
    </lineage>
</organism>
<keyword evidence="1" id="KW-0472">Membrane</keyword>
<dbReference type="EMBL" id="CP111014">
    <property type="protein sequence ID" value="WAQ98538.1"/>
    <property type="molecule type" value="Genomic_DNA"/>
</dbReference>
<evidence type="ECO:0000256" key="1">
    <source>
        <dbReference type="SAM" id="Phobius"/>
    </source>
</evidence>
<feature type="transmembrane region" description="Helical" evidence="1">
    <location>
        <begin position="13"/>
        <end position="34"/>
    </location>
</feature>
<evidence type="ECO:0000313" key="3">
    <source>
        <dbReference type="EMBL" id="WAQ98538.1"/>
    </source>
</evidence>
<gene>
    <name evidence="3" type="ORF">MAR_022911</name>
</gene>
<dbReference type="SUPFAM" id="SSF52540">
    <property type="entry name" value="P-loop containing nucleoside triphosphate hydrolases"/>
    <property type="match status" value="1"/>
</dbReference>
<accession>A0ABY7DN19</accession>
<keyword evidence="1" id="KW-1133">Transmembrane helix</keyword>